<dbReference type="Proteomes" id="UP000009172">
    <property type="component" value="Unassembled WGS sequence"/>
</dbReference>
<dbReference type="HOGENOM" id="CLU_1788215_0_0_1"/>
<keyword evidence="3" id="KW-1185">Reference proteome</keyword>
<evidence type="ECO:0000256" key="1">
    <source>
        <dbReference type="SAM" id="MobiDB-lite"/>
    </source>
</evidence>
<organism evidence="2 3">
    <name type="scientific">Trichophyton tonsurans (strain CBS 112818)</name>
    <name type="common">Scalp ringworm fungus</name>
    <dbReference type="NCBI Taxonomy" id="647933"/>
    <lineage>
        <taxon>Eukaryota</taxon>
        <taxon>Fungi</taxon>
        <taxon>Dikarya</taxon>
        <taxon>Ascomycota</taxon>
        <taxon>Pezizomycotina</taxon>
        <taxon>Eurotiomycetes</taxon>
        <taxon>Eurotiomycetidae</taxon>
        <taxon>Onygenales</taxon>
        <taxon>Arthrodermataceae</taxon>
        <taxon>Trichophyton</taxon>
    </lineage>
</organism>
<dbReference type="EMBL" id="GG698478">
    <property type="protein sequence ID" value="EGD93034.1"/>
    <property type="molecule type" value="Genomic_DNA"/>
</dbReference>
<name>F2RNX8_TRIT1</name>
<evidence type="ECO:0000313" key="2">
    <source>
        <dbReference type="EMBL" id="EGD93034.1"/>
    </source>
</evidence>
<dbReference type="AlphaFoldDB" id="F2RNX8"/>
<proteinExistence type="predicted"/>
<evidence type="ECO:0000313" key="3">
    <source>
        <dbReference type="Proteomes" id="UP000009172"/>
    </source>
</evidence>
<feature type="region of interest" description="Disordered" evidence="1">
    <location>
        <begin position="1"/>
        <end position="113"/>
    </location>
</feature>
<sequence>MSAVWIDKSIPAQRTSQQRLSNEQQRRTETDEETHFAGLDRKRSSDGGGLSVKTLTRREPGGQRALATNDNEADSSEWKATETAAVTSRRGRDAGDKRADETAMKTARRRRSRLPLEEEICSCDSGKFFFFVCVAGKSKRGQPGG</sequence>
<feature type="compositionally biased region" description="Basic and acidic residues" evidence="1">
    <location>
        <begin position="90"/>
        <end position="103"/>
    </location>
</feature>
<reference evidence="3" key="1">
    <citation type="journal article" date="2012" name="MBio">
        <title>Comparative genome analysis of Trichophyton rubrum and related dermatophytes reveals candidate genes involved in infection.</title>
        <authorList>
            <person name="Martinez D.A."/>
            <person name="Oliver B.G."/>
            <person name="Graeser Y."/>
            <person name="Goldberg J.M."/>
            <person name="Li W."/>
            <person name="Martinez-Rossi N.M."/>
            <person name="Monod M."/>
            <person name="Shelest E."/>
            <person name="Barton R.C."/>
            <person name="Birch E."/>
            <person name="Brakhage A.A."/>
            <person name="Chen Z."/>
            <person name="Gurr S.J."/>
            <person name="Heiman D."/>
            <person name="Heitman J."/>
            <person name="Kosti I."/>
            <person name="Rossi A."/>
            <person name="Saif S."/>
            <person name="Samalova M."/>
            <person name="Saunders C.W."/>
            <person name="Shea T."/>
            <person name="Summerbell R.C."/>
            <person name="Xu J."/>
            <person name="Young S."/>
            <person name="Zeng Q."/>
            <person name="Birren B.W."/>
            <person name="Cuomo C.A."/>
            <person name="White T.C."/>
        </authorList>
    </citation>
    <scope>NUCLEOTIDE SEQUENCE [LARGE SCALE GENOMIC DNA]</scope>
    <source>
        <strain evidence="3">CBS 112818</strain>
    </source>
</reference>
<protein>
    <submittedName>
        <fullName evidence="2">Uncharacterized protein</fullName>
    </submittedName>
</protein>
<feature type="compositionally biased region" description="Polar residues" evidence="1">
    <location>
        <begin position="12"/>
        <end position="22"/>
    </location>
</feature>
<gene>
    <name evidence="2" type="ORF">TESG_00591</name>
</gene>
<accession>F2RNX8</accession>
<feature type="compositionally biased region" description="Basic and acidic residues" evidence="1">
    <location>
        <begin position="24"/>
        <end position="45"/>
    </location>
</feature>